<dbReference type="PROSITE" id="PS00191">
    <property type="entry name" value="CYTOCHROME_B5_1"/>
    <property type="match status" value="1"/>
</dbReference>
<dbReference type="Pfam" id="PF00173">
    <property type="entry name" value="Cyt-b5"/>
    <property type="match status" value="1"/>
</dbReference>
<accession>A0A7S1LMW5</accession>
<sequence>MGKGKQTFASLAAVEAYQAENPSRHICVYEDKVIDVTDFIGEHPGGPDSFDDTKGKDITESFDSVGHSGFASEQMEGMIIGTVAAAKSAEEERKAREAEVAARRPSWFRTEGIPLLGGLVAAAAVYMWVARRQHA</sequence>
<name>A0A7S1LMW5_NEODS</name>
<dbReference type="InterPro" id="IPR001199">
    <property type="entry name" value="Cyt_B5-like_heme/steroid-bd"/>
</dbReference>
<evidence type="ECO:0000256" key="2">
    <source>
        <dbReference type="ARBA" id="ARBA00022723"/>
    </source>
</evidence>
<dbReference type="GO" id="GO:0046872">
    <property type="term" value="F:metal ion binding"/>
    <property type="evidence" value="ECO:0007669"/>
    <property type="project" value="UniProtKB-UniRule"/>
</dbReference>
<dbReference type="PROSITE" id="PS50255">
    <property type="entry name" value="CYTOCHROME_B5_2"/>
    <property type="match status" value="1"/>
</dbReference>
<dbReference type="PANTHER" id="PTHR19359">
    <property type="entry name" value="CYTOCHROME B5"/>
    <property type="match status" value="1"/>
</dbReference>
<dbReference type="PRINTS" id="PR00363">
    <property type="entry name" value="CYTOCHROMEB5"/>
</dbReference>
<evidence type="ECO:0000256" key="3">
    <source>
        <dbReference type="ARBA" id="ARBA00023004"/>
    </source>
</evidence>
<evidence type="ECO:0000259" key="6">
    <source>
        <dbReference type="PROSITE" id="PS50255"/>
    </source>
</evidence>
<keyword evidence="5" id="KW-0472">Membrane</keyword>
<dbReference type="AlphaFoldDB" id="A0A7S1LMW5"/>
<keyword evidence="3 5" id="KW-0408">Iron</keyword>
<reference evidence="7" key="1">
    <citation type="submission" date="2021-01" db="EMBL/GenBank/DDBJ databases">
        <authorList>
            <person name="Corre E."/>
            <person name="Pelletier E."/>
            <person name="Niang G."/>
            <person name="Scheremetjew M."/>
            <person name="Finn R."/>
            <person name="Kale V."/>
            <person name="Holt S."/>
            <person name="Cochrane G."/>
            <person name="Meng A."/>
            <person name="Brown T."/>
            <person name="Cohen L."/>
        </authorList>
    </citation>
    <scope>NUCLEOTIDE SEQUENCE</scope>
    <source>
        <strain evidence="7">CCAP 1951/1</strain>
    </source>
</reference>
<evidence type="ECO:0000256" key="5">
    <source>
        <dbReference type="RuleBase" id="RU362121"/>
    </source>
</evidence>
<dbReference type="GO" id="GO:0016020">
    <property type="term" value="C:membrane"/>
    <property type="evidence" value="ECO:0007669"/>
    <property type="project" value="TreeGrafter"/>
</dbReference>
<keyword evidence="5" id="KW-1133">Transmembrane helix</keyword>
<proteinExistence type="inferred from homology"/>
<evidence type="ECO:0000256" key="4">
    <source>
        <dbReference type="ARBA" id="ARBA00038168"/>
    </source>
</evidence>
<feature type="domain" description="Cytochrome b5 heme-binding" evidence="6">
    <location>
        <begin position="6"/>
        <end position="84"/>
    </location>
</feature>
<keyword evidence="1 5" id="KW-0349">Heme</keyword>
<evidence type="ECO:0000256" key="1">
    <source>
        <dbReference type="ARBA" id="ARBA00022617"/>
    </source>
</evidence>
<keyword evidence="2 5" id="KW-0479">Metal-binding</keyword>
<comment type="similarity">
    <text evidence="4 5">Belongs to the cytochrome b5 family.</text>
</comment>
<feature type="transmembrane region" description="Helical" evidence="5">
    <location>
        <begin position="112"/>
        <end position="129"/>
    </location>
</feature>
<keyword evidence="5" id="KW-0812">Transmembrane</keyword>
<protein>
    <recommendedName>
        <fullName evidence="6">Cytochrome b5 heme-binding domain-containing protein</fullName>
    </recommendedName>
</protein>
<dbReference type="GO" id="GO:0020037">
    <property type="term" value="F:heme binding"/>
    <property type="evidence" value="ECO:0007669"/>
    <property type="project" value="UniProtKB-UniRule"/>
</dbReference>
<dbReference type="InterPro" id="IPR036400">
    <property type="entry name" value="Cyt_B5-like_heme/steroid_sf"/>
</dbReference>
<evidence type="ECO:0000313" key="7">
    <source>
        <dbReference type="EMBL" id="CAD9108658.1"/>
    </source>
</evidence>
<gene>
    <name evidence="7" type="ORF">NDES1114_LOCUS11040</name>
</gene>
<dbReference type="Gene3D" id="3.10.120.10">
    <property type="entry name" value="Cytochrome b5-like heme/steroid binding domain"/>
    <property type="match status" value="1"/>
</dbReference>
<dbReference type="InterPro" id="IPR018506">
    <property type="entry name" value="Cyt_B5_heme-BS"/>
</dbReference>
<organism evidence="7">
    <name type="scientific">Neobodo designis</name>
    <name type="common">Flagellated protozoan</name>
    <name type="synonym">Bodo designis</name>
    <dbReference type="NCBI Taxonomy" id="312471"/>
    <lineage>
        <taxon>Eukaryota</taxon>
        <taxon>Discoba</taxon>
        <taxon>Euglenozoa</taxon>
        <taxon>Kinetoplastea</taxon>
        <taxon>Metakinetoplastina</taxon>
        <taxon>Neobodonida</taxon>
        <taxon>Neobodo</taxon>
    </lineage>
</organism>
<dbReference type="SUPFAM" id="SSF55856">
    <property type="entry name" value="Cytochrome b5-like heme/steroid binding domain"/>
    <property type="match status" value="1"/>
</dbReference>
<dbReference type="SMART" id="SM01117">
    <property type="entry name" value="Cyt-b5"/>
    <property type="match status" value="1"/>
</dbReference>
<dbReference type="EMBL" id="HBGF01016789">
    <property type="protein sequence ID" value="CAD9108658.1"/>
    <property type="molecule type" value="Transcribed_RNA"/>
</dbReference>
<dbReference type="InterPro" id="IPR050668">
    <property type="entry name" value="Cytochrome_b5"/>
</dbReference>